<name>A0A2M9V3T3_BACFG</name>
<keyword evidence="1" id="KW-1133">Transmembrane helix</keyword>
<feature type="transmembrane region" description="Helical" evidence="1">
    <location>
        <begin position="5"/>
        <end position="25"/>
    </location>
</feature>
<gene>
    <name evidence="2" type="ORF">CQW34_03413</name>
</gene>
<comment type="caution">
    <text evidence="2">The sequence shown here is derived from an EMBL/GenBank/DDBJ whole genome shotgun (WGS) entry which is preliminary data.</text>
</comment>
<feature type="transmembrane region" description="Helical" evidence="1">
    <location>
        <begin position="89"/>
        <end position="108"/>
    </location>
</feature>
<evidence type="ECO:0008006" key="4">
    <source>
        <dbReference type="Google" id="ProtNLM"/>
    </source>
</evidence>
<dbReference type="Proteomes" id="UP000231846">
    <property type="component" value="Unassembled WGS sequence"/>
</dbReference>
<evidence type="ECO:0000313" key="2">
    <source>
        <dbReference type="EMBL" id="PJY72951.1"/>
    </source>
</evidence>
<feature type="transmembrane region" description="Helical" evidence="1">
    <location>
        <begin position="45"/>
        <end position="62"/>
    </location>
</feature>
<proteinExistence type="predicted"/>
<keyword evidence="1" id="KW-0472">Membrane</keyword>
<reference evidence="2 3" key="1">
    <citation type="journal article" date="2017" name="MBio">
        <title>Gut Symbiont Bacteroides fragilis Secretes a Eukaryotic-Like Ubiquitin Protein That Mediates Intraspecies Antagonism.</title>
        <authorList>
            <person name="Chatzidaki-Livanis M."/>
            <person name="Coyne M.J."/>
            <person name="Roelofs K.G."/>
            <person name="Gentyala R.R."/>
            <person name="Caldwell J.M."/>
            <person name="Comstock L.E."/>
        </authorList>
    </citation>
    <scope>NUCLEOTIDE SEQUENCE [LARGE SCALE GENOMIC DNA]</scope>
    <source>
        <strain evidence="2 3">12905</strain>
    </source>
</reference>
<protein>
    <recommendedName>
        <fullName evidence="4">Transmembrane protein</fullName>
    </recommendedName>
</protein>
<sequence length="114" mass="12462">MGKLIWIVIGLIVYFGGGWIAKDIVFSMIEITNKTTLGDLTSYEFITYSVVAGVVSLIATLYEDNEIGYISLIAIGITCGIVREMPLSMGLIVLYNIINVGGIIWAICTNDHIK</sequence>
<evidence type="ECO:0000313" key="3">
    <source>
        <dbReference type="Proteomes" id="UP000231846"/>
    </source>
</evidence>
<keyword evidence="1" id="KW-0812">Transmembrane</keyword>
<evidence type="ECO:0000256" key="1">
    <source>
        <dbReference type="SAM" id="Phobius"/>
    </source>
</evidence>
<dbReference type="EMBL" id="PDCW01000029">
    <property type="protein sequence ID" value="PJY72951.1"/>
    <property type="molecule type" value="Genomic_DNA"/>
</dbReference>
<organism evidence="2 3">
    <name type="scientific">Bacteroides fragilis</name>
    <dbReference type="NCBI Taxonomy" id="817"/>
    <lineage>
        <taxon>Bacteria</taxon>
        <taxon>Pseudomonadati</taxon>
        <taxon>Bacteroidota</taxon>
        <taxon>Bacteroidia</taxon>
        <taxon>Bacteroidales</taxon>
        <taxon>Bacteroidaceae</taxon>
        <taxon>Bacteroides</taxon>
    </lineage>
</organism>
<accession>A0A2M9V3T3</accession>
<dbReference type="AlphaFoldDB" id="A0A2M9V3T3"/>
<dbReference type="RefSeq" id="WP_016270530.1">
    <property type="nucleotide sequence ID" value="NZ_PDCW01000029.1"/>
</dbReference>